<gene>
    <name evidence="1" type="ORF">CUN48_13010</name>
</gene>
<accession>A0A2M8Q9X9</accession>
<dbReference type="AlphaFoldDB" id="A0A2M8Q9X9"/>
<name>A0A2M8Q9X9_9CHLR</name>
<comment type="caution">
    <text evidence="1">The sequence shown here is derived from an EMBL/GenBank/DDBJ whole genome shotgun (WGS) entry which is preliminary data.</text>
</comment>
<dbReference type="Gene3D" id="3.30.1050.10">
    <property type="entry name" value="SCP2 sterol-binding domain"/>
    <property type="match status" value="1"/>
</dbReference>
<protein>
    <recommendedName>
        <fullName evidence="3">SCP2 domain-containing protein</fullName>
    </recommendedName>
</protein>
<dbReference type="EMBL" id="PGTN01000129">
    <property type="protein sequence ID" value="PJF46592.1"/>
    <property type="molecule type" value="Genomic_DNA"/>
</dbReference>
<organism evidence="1 2">
    <name type="scientific">Candidatus Thermofonsia Clade 3 bacterium</name>
    <dbReference type="NCBI Taxonomy" id="2364212"/>
    <lineage>
        <taxon>Bacteria</taxon>
        <taxon>Bacillati</taxon>
        <taxon>Chloroflexota</taxon>
        <taxon>Candidatus Thermofontia</taxon>
        <taxon>Candidatus Thermofonsia Clade 3</taxon>
    </lineage>
</organism>
<proteinExistence type="predicted"/>
<sequence>MPRLNGPLPSKTPINASAAYREAAQTWEGDFWCIVEPEAGRPESTRKLIIWGLWRDVRRKAFWRRTKASAILNSASGRRPKNCRRVLQREVDPIKALMANQLKLKGNLAKIVRSVRAVQE</sequence>
<reference evidence="1 2" key="1">
    <citation type="submission" date="2017-11" db="EMBL/GenBank/DDBJ databases">
        <title>Evolution of Phototrophy in the Chloroflexi Phylum Driven by Horizontal Gene Transfer.</title>
        <authorList>
            <person name="Ward L.M."/>
            <person name="Hemp J."/>
            <person name="Shih P.M."/>
            <person name="Mcglynn S.E."/>
            <person name="Fischer W."/>
        </authorList>
    </citation>
    <scope>NUCLEOTIDE SEQUENCE [LARGE SCALE GENOMIC DNA]</scope>
    <source>
        <strain evidence="1">JP3_7</strain>
    </source>
</reference>
<dbReference type="Proteomes" id="UP000230790">
    <property type="component" value="Unassembled WGS sequence"/>
</dbReference>
<dbReference type="SUPFAM" id="SSF55718">
    <property type="entry name" value="SCP-like"/>
    <property type="match status" value="1"/>
</dbReference>
<evidence type="ECO:0008006" key="3">
    <source>
        <dbReference type="Google" id="ProtNLM"/>
    </source>
</evidence>
<evidence type="ECO:0000313" key="1">
    <source>
        <dbReference type="EMBL" id="PJF46592.1"/>
    </source>
</evidence>
<evidence type="ECO:0000313" key="2">
    <source>
        <dbReference type="Proteomes" id="UP000230790"/>
    </source>
</evidence>
<dbReference type="InterPro" id="IPR036527">
    <property type="entry name" value="SCP2_sterol-bd_dom_sf"/>
</dbReference>